<dbReference type="RefSeq" id="WP_163709611.1">
    <property type="nucleotide sequence ID" value="NZ_BLKZ01000001.1"/>
</dbReference>
<evidence type="ECO:0000313" key="1">
    <source>
        <dbReference type="EMBL" id="GFG89402.1"/>
    </source>
</evidence>
<evidence type="ECO:0008006" key="3">
    <source>
        <dbReference type="Google" id="ProtNLM"/>
    </source>
</evidence>
<accession>A0A7I9YLH3</accession>
<keyword evidence="2" id="KW-1185">Reference proteome</keyword>
<sequence>MNPTLARSVNWSAVNEFVQPHLDRVGGYFPTVGSPEWCALADDDPAKIAAVLNAGQHWALHLELAQQARCDASKAISAAEDWGTVSRQIQQRREFYAEKPWLRRSA</sequence>
<dbReference type="AlphaFoldDB" id="A0A7I9YLH3"/>
<gene>
    <name evidence="1" type="ORF">MBOU_14440</name>
</gene>
<evidence type="ECO:0000313" key="2">
    <source>
        <dbReference type="Proteomes" id="UP000465360"/>
    </source>
</evidence>
<reference evidence="1 2" key="1">
    <citation type="journal article" date="2019" name="Emerg. Microbes Infect.">
        <title>Comprehensive subspecies identification of 175 nontuberculous mycobacteria species based on 7547 genomic profiles.</title>
        <authorList>
            <person name="Matsumoto Y."/>
            <person name="Kinjo T."/>
            <person name="Motooka D."/>
            <person name="Nabeya D."/>
            <person name="Jung N."/>
            <person name="Uechi K."/>
            <person name="Horii T."/>
            <person name="Iida T."/>
            <person name="Fujita J."/>
            <person name="Nakamura S."/>
        </authorList>
    </citation>
    <scope>NUCLEOTIDE SEQUENCE [LARGE SCALE GENOMIC DNA]</scope>
    <source>
        <strain evidence="1 2">JCM 30725</strain>
    </source>
</reference>
<dbReference type="InterPro" id="IPR024384">
    <property type="entry name" value="DUF2742"/>
</dbReference>
<organism evidence="1 2">
    <name type="scientific">Mycobacterium bourgelatii</name>
    <dbReference type="NCBI Taxonomy" id="1273442"/>
    <lineage>
        <taxon>Bacteria</taxon>
        <taxon>Bacillati</taxon>
        <taxon>Actinomycetota</taxon>
        <taxon>Actinomycetes</taxon>
        <taxon>Mycobacteriales</taxon>
        <taxon>Mycobacteriaceae</taxon>
        <taxon>Mycobacterium</taxon>
    </lineage>
</organism>
<dbReference type="Proteomes" id="UP000465360">
    <property type="component" value="Unassembled WGS sequence"/>
</dbReference>
<comment type="caution">
    <text evidence="1">The sequence shown here is derived from an EMBL/GenBank/DDBJ whole genome shotgun (WGS) entry which is preliminary data.</text>
</comment>
<dbReference type="EMBL" id="BLKZ01000001">
    <property type="protein sequence ID" value="GFG89402.1"/>
    <property type="molecule type" value="Genomic_DNA"/>
</dbReference>
<dbReference type="Pfam" id="PF10888">
    <property type="entry name" value="DUF2742"/>
    <property type="match status" value="1"/>
</dbReference>
<protein>
    <recommendedName>
        <fullName evidence="3">DUF2742 domain-containing protein</fullName>
    </recommendedName>
</protein>
<name>A0A7I9YLH3_MYCBU</name>
<proteinExistence type="predicted"/>